<comment type="caution">
    <text evidence="8">The sequence shown here is derived from an EMBL/GenBank/DDBJ whole genome shotgun (WGS) entry which is preliminary data.</text>
</comment>
<feature type="region of interest" description="Disordered" evidence="6">
    <location>
        <begin position="115"/>
        <end position="163"/>
    </location>
</feature>
<feature type="compositionally biased region" description="Basic and acidic residues" evidence="6">
    <location>
        <begin position="150"/>
        <end position="160"/>
    </location>
</feature>
<evidence type="ECO:0000313" key="9">
    <source>
        <dbReference type="Proteomes" id="UP000436088"/>
    </source>
</evidence>
<dbReference type="GO" id="GO:0005096">
    <property type="term" value="F:GTPase activator activity"/>
    <property type="evidence" value="ECO:0007669"/>
    <property type="project" value="UniProtKB-KW"/>
</dbReference>
<evidence type="ECO:0000259" key="7">
    <source>
        <dbReference type="PROSITE" id="PS50115"/>
    </source>
</evidence>
<evidence type="ECO:0000313" key="8">
    <source>
        <dbReference type="EMBL" id="KAE8706015.1"/>
    </source>
</evidence>
<dbReference type="GO" id="GO:0003676">
    <property type="term" value="F:nucleic acid binding"/>
    <property type="evidence" value="ECO:0007669"/>
    <property type="project" value="InterPro"/>
</dbReference>
<accession>A0A6A3ASC7</accession>
<dbReference type="Gene3D" id="3.30.420.10">
    <property type="entry name" value="Ribonuclease H-like superfamily/Ribonuclease H"/>
    <property type="match status" value="1"/>
</dbReference>
<protein>
    <submittedName>
        <fullName evidence="8">ADP-ribosylation factor GTPase-activating protein AGD6</fullName>
    </submittedName>
</protein>
<dbReference type="PANTHER" id="PTHR47021:SF4">
    <property type="entry name" value="ADP-RIBOSYLATION FACTOR GTPASE-ACTIVATING PROTEIN AGD6-RELATED"/>
    <property type="match status" value="1"/>
</dbReference>
<dbReference type="PANTHER" id="PTHR47021">
    <property type="entry name" value="ADP-RIBOSYLATION FACTOR GTPASE-ACTIVATING PROTEIN AGD6-RELATED"/>
    <property type="match status" value="1"/>
</dbReference>
<evidence type="ECO:0000256" key="2">
    <source>
        <dbReference type="ARBA" id="ARBA00022723"/>
    </source>
</evidence>
<keyword evidence="4" id="KW-0862">Zinc</keyword>
<organism evidence="8 9">
    <name type="scientific">Hibiscus syriacus</name>
    <name type="common">Rose of Sharon</name>
    <dbReference type="NCBI Taxonomy" id="106335"/>
    <lineage>
        <taxon>Eukaryota</taxon>
        <taxon>Viridiplantae</taxon>
        <taxon>Streptophyta</taxon>
        <taxon>Embryophyta</taxon>
        <taxon>Tracheophyta</taxon>
        <taxon>Spermatophyta</taxon>
        <taxon>Magnoliopsida</taxon>
        <taxon>eudicotyledons</taxon>
        <taxon>Gunneridae</taxon>
        <taxon>Pentapetalae</taxon>
        <taxon>rosids</taxon>
        <taxon>malvids</taxon>
        <taxon>Malvales</taxon>
        <taxon>Malvaceae</taxon>
        <taxon>Malvoideae</taxon>
        <taxon>Hibiscus</taxon>
    </lineage>
</organism>
<dbReference type="GO" id="GO:0008270">
    <property type="term" value="F:zinc ion binding"/>
    <property type="evidence" value="ECO:0007669"/>
    <property type="project" value="UniProtKB-KW"/>
</dbReference>
<dbReference type="InterPro" id="IPR025724">
    <property type="entry name" value="GAG-pre-integrase_dom"/>
</dbReference>
<keyword evidence="3 5" id="KW-0863">Zinc-finger</keyword>
<dbReference type="InterPro" id="IPR038508">
    <property type="entry name" value="ArfGAP_dom_sf"/>
</dbReference>
<reference evidence="8" key="1">
    <citation type="submission" date="2019-09" db="EMBL/GenBank/DDBJ databases">
        <title>Draft genome information of white flower Hibiscus syriacus.</title>
        <authorList>
            <person name="Kim Y.-M."/>
        </authorList>
    </citation>
    <scope>NUCLEOTIDE SEQUENCE [LARGE SCALE GENOMIC DNA]</scope>
    <source>
        <strain evidence="8">YM2019G1</strain>
    </source>
</reference>
<feature type="domain" description="Arf-GAP" evidence="7">
    <location>
        <begin position="4"/>
        <end position="120"/>
    </location>
</feature>
<dbReference type="PROSITE" id="PS50115">
    <property type="entry name" value="ARFGAP"/>
    <property type="match status" value="1"/>
</dbReference>
<dbReference type="PRINTS" id="PR00405">
    <property type="entry name" value="REVINTRACTNG"/>
</dbReference>
<sequence length="570" mass="64193">MAATKRLDVLQSQPGNKTCVDCDGRNPAWASVSYGIFMCLECSGKHRGLGVHISFVRSVSMDSWSEIHIKKMESGGNERFNAFLAQYGIPKETDIVTKYNSNAASVYRHRIQALAEGRPWQDPPDVKESVNGDGGNRKPPLSGSNGNDNGESRGSRDLRRNQTLNDFRVENKCCCRRAGPVRSKSSEDIQVEADKDTELMSEKPPPPSYRGKFVGIGSTTKPIRKKTSLMGISSLLSLRGLGIYLPQLTLMQTLSNQEERSPPPSVKSPDQRDVNDRFFWSNTPESISVTEHLNTLNTLFSQLTSLRCTIGEQEQDELLLQSLPDLYDQLIINLTNSNITSLVFDDVAVAILQEENRRKNKEDRQVKTPIHKAIQQTLQMMEMLYVVKRQPPWKKGIMKVFRGALVVLKDEKIAANLYMMKGEILLEVEAFVTSCSSDSVMLWHQKLGHMSEQGMKVLVEQKLLPGLTKKSDVFSIFKNFKALVELDSGNKIKYFREDNGGEYTSEEFDEFCRKECIKRQFTVGEHSSTKWSGRADEQNLVRKNKSNVGGCMPRKIILAEAVNTACYLVN</sequence>
<feature type="region of interest" description="Disordered" evidence="6">
    <location>
        <begin position="179"/>
        <end position="216"/>
    </location>
</feature>
<dbReference type="SUPFAM" id="SSF53098">
    <property type="entry name" value="Ribonuclease H-like"/>
    <property type="match status" value="1"/>
</dbReference>
<dbReference type="Proteomes" id="UP000436088">
    <property type="component" value="Unassembled WGS sequence"/>
</dbReference>
<keyword evidence="1" id="KW-0343">GTPase activation</keyword>
<evidence type="ECO:0000256" key="6">
    <source>
        <dbReference type="SAM" id="MobiDB-lite"/>
    </source>
</evidence>
<dbReference type="CDD" id="cd08830">
    <property type="entry name" value="ArfGap_ArfGap1"/>
    <property type="match status" value="1"/>
</dbReference>
<dbReference type="Pfam" id="PF14223">
    <property type="entry name" value="Retrotran_gag_2"/>
    <property type="match status" value="1"/>
</dbReference>
<dbReference type="AlphaFoldDB" id="A0A6A3ASC7"/>
<evidence type="ECO:0000256" key="1">
    <source>
        <dbReference type="ARBA" id="ARBA00022468"/>
    </source>
</evidence>
<dbReference type="InterPro" id="IPR036397">
    <property type="entry name" value="RNaseH_sf"/>
</dbReference>
<dbReference type="InterPro" id="IPR037278">
    <property type="entry name" value="ARFGAP/RecO"/>
</dbReference>
<keyword evidence="2" id="KW-0479">Metal-binding</keyword>
<dbReference type="EMBL" id="VEPZ02000975">
    <property type="protein sequence ID" value="KAE8706015.1"/>
    <property type="molecule type" value="Genomic_DNA"/>
</dbReference>
<evidence type="ECO:0000256" key="5">
    <source>
        <dbReference type="PROSITE-ProRule" id="PRU00288"/>
    </source>
</evidence>
<dbReference type="InterPro" id="IPR044519">
    <property type="entry name" value="ARF_GAP_AGD6/7"/>
</dbReference>
<dbReference type="Pfam" id="PF01412">
    <property type="entry name" value="ArfGap"/>
    <property type="match status" value="1"/>
</dbReference>
<name>A0A6A3ASC7_HIBSY</name>
<dbReference type="InterPro" id="IPR012337">
    <property type="entry name" value="RNaseH-like_sf"/>
</dbReference>
<dbReference type="GO" id="GO:0016192">
    <property type="term" value="P:vesicle-mediated transport"/>
    <property type="evidence" value="ECO:0007669"/>
    <property type="project" value="InterPro"/>
</dbReference>
<proteinExistence type="predicted"/>
<dbReference type="FunFam" id="1.10.220.150:FF:000014">
    <property type="entry name" value="ADP-ribosylation factor GTPase-activating protein"/>
    <property type="match status" value="1"/>
</dbReference>
<dbReference type="SUPFAM" id="SSF57863">
    <property type="entry name" value="ArfGap/RecO-like zinc finger"/>
    <property type="match status" value="1"/>
</dbReference>
<dbReference type="Gene3D" id="1.10.220.150">
    <property type="entry name" value="Arf GTPase activating protein"/>
    <property type="match status" value="1"/>
</dbReference>
<dbReference type="Pfam" id="PF13976">
    <property type="entry name" value="gag_pre-integrs"/>
    <property type="match status" value="1"/>
</dbReference>
<feature type="compositionally biased region" description="Basic and acidic residues" evidence="6">
    <location>
        <begin position="184"/>
        <end position="201"/>
    </location>
</feature>
<evidence type="ECO:0000256" key="3">
    <source>
        <dbReference type="ARBA" id="ARBA00022771"/>
    </source>
</evidence>
<keyword evidence="9" id="KW-1185">Reference proteome</keyword>
<dbReference type="InterPro" id="IPR001164">
    <property type="entry name" value="ArfGAP_dom"/>
</dbReference>
<dbReference type="SMART" id="SM00105">
    <property type="entry name" value="ArfGap"/>
    <property type="match status" value="1"/>
</dbReference>
<gene>
    <name evidence="8" type="ORF">F3Y22_tig00110410pilonHSYRG00083</name>
</gene>
<evidence type="ECO:0000256" key="4">
    <source>
        <dbReference type="ARBA" id="ARBA00022833"/>
    </source>
</evidence>